<comment type="caution">
    <text evidence="3">The sequence shown here is derived from an EMBL/GenBank/DDBJ whole genome shotgun (WGS) entry which is preliminary data.</text>
</comment>
<name>A0AA36FW50_9BILA</name>
<evidence type="ECO:0000256" key="1">
    <source>
        <dbReference type="SAM" id="MobiDB-lite"/>
    </source>
</evidence>
<evidence type="ECO:0000313" key="4">
    <source>
        <dbReference type="Proteomes" id="UP001177023"/>
    </source>
</evidence>
<proteinExistence type="predicted"/>
<evidence type="ECO:0000256" key="2">
    <source>
        <dbReference type="SAM" id="SignalP"/>
    </source>
</evidence>
<feature type="compositionally biased region" description="Gly residues" evidence="1">
    <location>
        <begin position="34"/>
        <end position="55"/>
    </location>
</feature>
<keyword evidence="4" id="KW-1185">Reference proteome</keyword>
<feature type="signal peptide" evidence="2">
    <location>
        <begin position="1"/>
        <end position="16"/>
    </location>
</feature>
<feature type="region of interest" description="Disordered" evidence="1">
    <location>
        <begin position="32"/>
        <end position="86"/>
    </location>
</feature>
<protein>
    <recommendedName>
        <fullName evidence="5">Hydrophobin</fullName>
    </recommendedName>
</protein>
<keyword evidence="2" id="KW-0732">Signal</keyword>
<feature type="non-terminal residue" evidence="3">
    <location>
        <position position="179"/>
    </location>
</feature>
<evidence type="ECO:0008006" key="5">
    <source>
        <dbReference type="Google" id="ProtNLM"/>
    </source>
</evidence>
<sequence length="179" mass="17874">MLNLISLACCCALALAAGPNVGPELPALLEHSRGGGGGHGGGGGGRGGWGGGGGWNSQENGHGGHHGTRGMSTRKPTTKNPRATTKSTGALCPAIEKTLDPTKTLGAAKGLDCGVNFCRSVAGMNICFAQNEICPYQTKTITSTTVRGPADSVLVCPATTKCVSGTTNNGFTGNFCIAA</sequence>
<feature type="chain" id="PRO_5041377456" description="Hydrophobin" evidence="2">
    <location>
        <begin position="17"/>
        <end position="179"/>
    </location>
</feature>
<evidence type="ECO:0000313" key="3">
    <source>
        <dbReference type="EMBL" id="CAJ0569951.1"/>
    </source>
</evidence>
<gene>
    <name evidence="3" type="ORF">MSPICULIGERA_LOCUS8406</name>
</gene>
<dbReference type="AlphaFoldDB" id="A0AA36FW50"/>
<feature type="compositionally biased region" description="Polar residues" evidence="1">
    <location>
        <begin position="70"/>
        <end position="86"/>
    </location>
</feature>
<organism evidence="3 4">
    <name type="scientific">Mesorhabditis spiculigera</name>
    <dbReference type="NCBI Taxonomy" id="96644"/>
    <lineage>
        <taxon>Eukaryota</taxon>
        <taxon>Metazoa</taxon>
        <taxon>Ecdysozoa</taxon>
        <taxon>Nematoda</taxon>
        <taxon>Chromadorea</taxon>
        <taxon>Rhabditida</taxon>
        <taxon>Rhabditina</taxon>
        <taxon>Rhabditomorpha</taxon>
        <taxon>Rhabditoidea</taxon>
        <taxon>Rhabditidae</taxon>
        <taxon>Mesorhabditinae</taxon>
        <taxon>Mesorhabditis</taxon>
    </lineage>
</organism>
<reference evidence="3" key="1">
    <citation type="submission" date="2023-06" db="EMBL/GenBank/DDBJ databases">
        <authorList>
            <person name="Delattre M."/>
        </authorList>
    </citation>
    <scope>NUCLEOTIDE SEQUENCE</scope>
    <source>
        <strain evidence="3">AF72</strain>
    </source>
</reference>
<dbReference type="EMBL" id="CATQJA010002205">
    <property type="protein sequence ID" value="CAJ0569951.1"/>
    <property type="molecule type" value="Genomic_DNA"/>
</dbReference>
<accession>A0AA36FW50</accession>
<dbReference type="Proteomes" id="UP001177023">
    <property type="component" value="Unassembled WGS sequence"/>
</dbReference>